<organism evidence="7 8">
    <name type="scientific">Chitinophaga ginsengisegetis</name>
    <dbReference type="NCBI Taxonomy" id="393003"/>
    <lineage>
        <taxon>Bacteria</taxon>
        <taxon>Pseudomonadati</taxon>
        <taxon>Bacteroidota</taxon>
        <taxon>Chitinophagia</taxon>
        <taxon>Chitinophagales</taxon>
        <taxon>Chitinophagaceae</taxon>
        <taxon>Chitinophaga</taxon>
    </lineage>
</organism>
<evidence type="ECO:0000256" key="2">
    <source>
        <dbReference type="ARBA" id="ARBA00008639"/>
    </source>
</evidence>
<feature type="active site" description="Nucleophile" evidence="4">
    <location>
        <position position="66"/>
    </location>
</feature>
<dbReference type="AlphaFoldDB" id="A0A1T5NZC3"/>
<feature type="domain" description="Tryptophan synthase beta chain-like PALP" evidence="6">
    <location>
        <begin position="26"/>
        <end position="279"/>
    </location>
</feature>
<keyword evidence="8" id="KW-1185">Reference proteome</keyword>
<dbReference type="InterPro" id="IPR036052">
    <property type="entry name" value="TrpB-like_PALP_sf"/>
</dbReference>
<feature type="modified residue" description="N6-(pyridoxal phosphate)lysine" evidence="5">
    <location>
        <position position="39"/>
    </location>
</feature>
<name>A0A1T5NZC3_9BACT</name>
<evidence type="ECO:0000256" key="3">
    <source>
        <dbReference type="ARBA" id="ARBA00022898"/>
    </source>
</evidence>
<comment type="similarity">
    <text evidence="2">Belongs to the ACC deaminase/D-cysteine desulfhydrase family.</text>
</comment>
<evidence type="ECO:0000259" key="6">
    <source>
        <dbReference type="Pfam" id="PF00291"/>
    </source>
</evidence>
<dbReference type="SUPFAM" id="SSF53686">
    <property type="entry name" value="Tryptophan synthase beta subunit-like PLP-dependent enzymes"/>
    <property type="match status" value="1"/>
</dbReference>
<evidence type="ECO:0000256" key="4">
    <source>
        <dbReference type="PIRSR" id="PIRSR006278-1"/>
    </source>
</evidence>
<keyword evidence="3 5" id="KW-0663">Pyridoxal phosphate</keyword>
<evidence type="ECO:0000256" key="5">
    <source>
        <dbReference type="PIRSR" id="PIRSR006278-2"/>
    </source>
</evidence>
<dbReference type="InterPro" id="IPR027278">
    <property type="entry name" value="ACCD_DCysDesulf"/>
</dbReference>
<dbReference type="GO" id="GO:0019148">
    <property type="term" value="F:D-cysteine desulfhydrase activity"/>
    <property type="evidence" value="ECO:0007669"/>
    <property type="project" value="TreeGrafter"/>
</dbReference>
<dbReference type="EMBL" id="FUZZ01000002">
    <property type="protein sequence ID" value="SKD05835.1"/>
    <property type="molecule type" value="Genomic_DNA"/>
</dbReference>
<dbReference type="PANTHER" id="PTHR43780">
    <property type="entry name" value="1-AMINOCYCLOPROPANE-1-CARBOXYLATE DEAMINASE-RELATED"/>
    <property type="match status" value="1"/>
</dbReference>
<evidence type="ECO:0000313" key="8">
    <source>
        <dbReference type="Proteomes" id="UP000190166"/>
    </source>
</evidence>
<evidence type="ECO:0000313" key="7">
    <source>
        <dbReference type="EMBL" id="SKD05835.1"/>
    </source>
</evidence>
<dbReference type="Gene3D" id="3.40.50.1100">
    <property type="match status" value="2"/>
</dbReference>
<accession>A0A1T5NZC3</accession>
<comment type="cofactor">
    <cofactor evidence="1">
        <name>pyridoxal 5'-phosphate</name>
        <dbReference type="ChEBI" id="CHEBI:597326"/>
    </cofactor>
</comment>
<gene>
    <name evidence="7" type="ORF">SAMN05660461_3208</name>
</gene>
<dbReference type="PANTHER" id="PTHR43780:SF2">
    <property type="entry name" value="1-AMINOCYCLOPROPANE-1-CARBOXYLATE DEAMINASE-RELATED"/>
    <property type="match status" value="1"/>
</dbReference>
<dbReference type="PIRSF" id="PIRSF006278">
    <property type="entry name" value="ACCD_DCysDesulf"/>
    <property type="match status" value="1"/>
</dbReference>
<protein>
    <submittedName>
        <fullName evidence="7">1-aminocyclopropane-1-carboxylate deaminase</fullName>
    </submittedName>
</protein>
<dbReference type="InterPro" id="IPR001926">
    <property type="entry name" value="TrpB-like_PALP"/>
</dbReference>
<sequence>MISYNNITLESFQTTWLPEHIHAAMLRLDKIHPEVSGNKWFKLKYNIAAAKANNNTGILTYGGAYSNHIAATALACKEAALPCTGIIRGEEHNGQLNHTLQTAENNGMKLVFVSREDYRNDKDGETVYPGYHVVPEGGHNALGAKGCEEILSIFPTTNYTHILCAVGTGTTLAGLINSAAPHQQIIGIPVLKGAQYLEKEVTDLLHPNNTTRWQLLYEHHGGGYAKKSPALIDFINTIYKETGIPTDIIYTGKLVMAFRDLVQQGYFPANSNILLIHSGGLQGNLSLPPGVLSF</sequence>
<reference evidence="7 8" key="1">
    <citation type="submission" date="2017-02" db="EMBL/GenBank/DDBJ databases">
        <authorList>
            <person name="Peterson S.W."/>
        </authorList>
    </citation>
    <scope>NUCLEOTIDE SEQUENCE [LARGE SCALE GENOMIC DNA]</scope>
    <source>
        <strain evidence="7 8">DSM 18108</strain>
    </source>
</reference>
<dbReference type="STRING" id="393003.SAMN05660461_3208"/>
<dbReference type="Proteomes" id="UP000190166">
    <property type="component" value="Unassembled WGS sequence"/>
</dbReference>
<dbReference type="Pfam" id="PF00291">
    <property type="entry name" value="PALP"/>
    <property type="match status" value="1"/>
</dbReference>
<evidence type="ECO:0000256" key="1">
    <source>
        <dbReference type="ARBA" id="ARBA00001933"/>
    </source>
</evidence>
<proteinExistence type="inferred from homology"/>